<sequence>MSPVGALGVQTAGPRCRIKNGWRFPGLVVWPPLRHLGQKGVGRSESKHGLGASVLNGPPTFPPSCPFHPFRTGCSWCCGSMVLRPVRRGAARRYASLPGRFQWGMCTGSSGHCWPPGTLFVCRGPKGHQNCLRLPIRGVRSWLRCWFNWGCLMDEAEREVLRQHVNANCECGGCGPSDPKACAWCLMWHAVLAVNDTPAVGLLTYPLPDL</sequence>
<name>A0A6J5T8D0_9CAUD</name>
<accession>A0A6J5T8D0</accession>
<protein>
    <submittedName>
        <fullName evidence="1">Uncharacterized protein</fullName>
    </submittedName>
</protein>
<proteinExistence type="predicted"/>
<organism evidence="1">
    <name type="scientific">uncultured Caudovirales phage</name>
    <dbReference type="NCBI Taxonomy" id="2100421"/>
    <lineage>
        <taxon>Viruses</taxon>
        <taxon>Duplodnaviria</taxon>
        <taxon>Heunggongvirae</taxon>
        <taxon>Uroviricota</taxon>
        <taxon>Caudoviricetes</taxon>
        <taxon>Peduoviridae</taxon>
        <taxon>Maltschvirus</taxon>
        <taxon>Maltschvirus maltsch</taxon>
    </lineage>
</organism>
<evidence type="ECO:0000313" key="1">
    <source>
        <dbReference type="EMBL" id="CAB4223396.1"/>
    </source>
</evidence>
<gene>
    <name evidence="1" type="ORF">UFOVP1670_39</name>
</gene>
<reference evidence="1" key="1">
    <citation type="submission" date="2020-05" db="EMBL/GenBank/DDBJ databases">
        <authorList>
            <person name="Chiriac C."/>
            <person name="Salcher M."/>
            <person name="Ghai R."/>
            <person name="Kavagutti S V."/>
        </authorList>
    </citation>
    <scope>NUCLEOTIDE SEQUENCE</scope>
</reference>
<dbReference type="EMBL" id="LR797531">
    <property type="protein sequence ID" value="CAB4223396.1"/>
    <property type="molecule type" value="Genomic_DNA"/>
</dbReference>